<dbReference type="InterPro" id="IPR051601">
    <property type="entry name" value="Serine_prot/Carboxylest_S33"/>
</dbReference>
<name>A0ABT9P1X4_9ACTN</name>
<feature type="domain" description="Peptidase S33 tripeptidyl aminopeptidase-like C-terminal" evidence="5">
    <location>
        <begin position="427"/>
        <end position="525"/>
    </location>
</feature>
<evidence type="ECO:0000256" key="3">
    <source>
        <dbReference type="ARBA" id="ARBA00022801"/>
    </source>
</evidence>
<comment type="similarity">
    <text evidence="1">Belongs to the peptidase S33 family.</text>
</comment>
<dbReference type="Gene3D" id="3.40.50.1820">
    <property type="entry name" value="alpha/beta hydrolase"/>
    <property type="match status" value="1"/>
</dbReference>
<dbReference type="PANTHER" id="PTHR43248">
    <property type="entry name" value="2-SUCCINYL-6-HYDROXY-2,4-CYCLOHEXADIENE-1-CARBOXYLATE SYNTHASE"/>
    <property type="match status" value="1"/>
</dbReference>
<dbReference type="InterPro" id="IPR013595">
    <property type="entry name" value="Pept_S33_TAP-like_C"/>
</dbReference>
<dbReference type="PANTHER" id="PTHR43248:SF29">
    <property type="entry name" value="TRIPEPTIDYL AMINOPEPTIDASE"/>
    <property type="match status" value="1"/>
</dbReference>
<dbReference type="Pfam" id="PF08386">
    <property type="entry name" value="Abhydrolase_4"/>
    <property type="match status" value="1"/>
</dbReference>
<feature type="domain" description="AB hydrolase-1" evidence="4">
    <location>
        <begin position="116"/>
        <end position="282"/>
    </location>
</feature>
<organism evidence="6 7">
    <name type="scientific">Kineosporia succinea</name>
    <dbReference type="NCBI Taxonomy" id="84632"/>
    <lineage>
        <taxon>Bacteria</taxon>
        <taxon>Bacillati</taxon>
        <taxon>Actinomycetota</taxon>
        <taxon>Actinomycetes</taxon>
        <taxon>Kineosporiales</taxon>
        <taxon>Kineosporiaceae</taxon>
        <taxon>Kineosporia</taxon>
    </lineage>
</organism>
<dbReference type="EMBL" id="JAUSQZ010000001">
    <property type="protein sequence ID" value="MDP9826424.1"/>
    <property type="molecule type" value="Genomic_DNA"/>
</dbReference>
<dbReference type="InterPro" id="IPR029058">
    <property type="entry name" value="AB_hydrolase_fold"/>
</dbReference>
<accession>A0ABT9P1X4</accession>
<dbReference type="Pfam" id="PF00561">
    <property type="entry name" value="Abhydrolase_1"/>
    <property type="match status" value="1"/>
</dbReference>
<dbReference type="Proteomes" id="UP001235712">
    <property type="component" value="Unassembled WGS sequence"/>
</dbReference>
<evidence type="ECO:0000313" key="6">
    <source>
        <dbReference type="EMBL" id="MDP9826424.1"/>
    </source>
</evidence>
<keyword evidence="2" id="KW-0732">Signal</keyword>
<evidence type="ECO:0000256" key="1">
    <source>
        <dbReference type="ARBA" id="ARBA00010088"/>
    </source>
</evidence>
<evidence type="ECO:0000256" key="2">
    <source>
        <dbReference type="ARBA" id="ARBA00022729"/>
    </source>
</evidence>
<reference evidence="6 7" key="1">
    <citation type="submission" date="2023-07" db="EMBL/GenBank/DDBJ databases">
        <title>Sequencing the genomes of 1000 actinobacteria strains.</title>
        <authorList>
            <person name="Klenk H.-P."/>
        </authorList>
    </citation>
    <scope>NUCLEOTIDE SEQUENCE [LARGE SCALE GENOMIC DNA]</scope>
    <source>
        <strain evidence="6 7">DSM 44388</strain>
    </source>
</reference>
<evidence type="ECO:0000259" key="5">
    <source>
        <dbReference type="Pfam" id="PF08386"/>
    </source>
</evidence>
<keyword evidence="7" id="KW-1185">Reference proteome</keyword>
<keyword evidence="3" id="KW-0378">Hydrolase</keyword>
<proteinExistence type="inferred from homology"/>
<comment type="caution">
    <text evidence="6">The sequence shown here is derived from an EMBL/GenBank/DDBJ whole genome shotgun (WGS) entry which is preliminary data.</text>
</comment>
<sequence>MQSRALRASGTGVLVGVLAAGLLLGTGGSAGADPTASKVPTVAAASRYDGQKLRWTPCLSRAELPGLPAAYYRLECATMIVPRDWNAPTSGADVRIKVSRLKSTKVKKAGMLFTNPGGPGADGADLPLLMISAQRKKLMAGQDIYGMDVRGTGGSTNLSCGGVTNLTVDPRVRTASNIDLILDSAELTAKACDVAGGALRPYVTTAQTVQDVDLLRRLAGQKTVNWLGFSAGTWMGAYYATTFPKHAGHMVFDSNVEFTGTWQTAVSRQALGFQRRFEKDFAPWVAKYHNVYGLGATPKAVLASYERLRARMTPDTPVEDAVTLDDVIAGTMYAKAMFPDAAAALSDLNGFLRAQSAGRYRTAAKLSASVKQRVAALDRDGLRPFSSDASSAVFMAVTCQDTPWTVNRDTLVASSAQLGAKNPLIGWSTLNQPCAFWKRSTTTAANLIRPTGRGVPEVLMVQSVHDPATPMEGAKEAEEHFAGARMLTVKGEGDHGLYAGGNSCVDRKVDAFILEGKLPAKDVTCLGTAMPDPGFSPMRAAGVPGSAVTNPLLALRQISELVH</sequence>
<dbReference type="InterPro" id="IPR000073">
    <property type="entry name" value="AB_hydrolase_1"/>
</dbReference>
<evidence type="ECO:0000313" key="7">
    <source>
        <dbReference type="Proteomes" id="UP001235712"/>
    </source>
</evidence>
<gene>
    <name evidence="6" type="ORF">J2S57_002173</name>
</gene>
<dbReference type="SUPFAM" id="SSF53474">
    <property type="entry name" value="alpha/beta-Hydrolases"/>
    <property type="match status" value="1"/>
</dbReference>
<evidence type="ECO:0000259" key="4">
    <source>
        <dbReference type="Pfam" id="PF00561"/>
    </source>
</evidence>
<dbReference type="RefSeq" id="WP_307241188.1">
    <property type="nucleotide sequence ID" value="NZ_JAUSQZ010000001.1"/>
</dbReference>
<protein>
    <submittedName>
        <fullName evidence="6">Pimeloyl-ACP methyl ester carboxylesterase</fullName>
    </submittedName>
</protein>